<evidence type="ECO:0000256" key="1">
    <source>
        <dbReference type="SAM" id="MobiDB-lite"/>
    </source>
</evidence>
<gene>
    <name evidence="2" type="ORF">JYZ213_LOCUS40952</name>
</gene>
<accession>A0A815PXI2</accession>
<organism evidence="2 3">
    <name type="scientific">Adineta steineri</name>
    <dbReference type="NCBI Taxonomy" id="433720"/>
    <lineage>
        <taxon>Eukaryota</taxon>
        <taxon>Metazoa</taxon>
        <taxon>Spiralia</taxon>
        <taxon>Gnathifera</taxon>
        <taxon>Rotifera</taxon>
        <taxon>Eurotatoria</taxon>
        <taxon>Bdelloidea</taxon>
        <taxon>Adinetida</taxon>
        <taxon>Adinetidae</taxon>
        <taxon>Adineta</taxon>
    </lineage>
</organism>
<proteinExistence type="predicted"/>
<evidence type="ECO:0000313" key="3">
    <source>
        <dbReference type="Proteomes" id="UP000663845"/>
    </source>
</evidence>
<evidence type="ECO:0000313" key="2">
    <source>
        <dbReference type="EMBL" id="CAF1455611.1"/>
    </source>
</evidence>
<name>A0A815PXI2_9BILA</name>
<dbReference type="Proteomes" id="UP000663845">
    <property type="component" value="Unassembled WGS sequence"/>
</dbReference>
<protein>
    <submittedName>
        <fullName evidence="2">Uncharacterized protein</fullName>
    </submittedName>
</protein>
<dbReference type="EMBL" id="CAJNOG010001577">
    <property type="protein sequence ID" value="CAF1455611.1"/>
    <property type="molecule type" value="Genomic_DNA"/>
</dbReference>
<sequence>MHSINSSHRTSGDIPSSMSLRETHIYDINSLSDKDKFKLLSAKALDYIDQHCAVSIRLDGTYIPVELRQLLDHKRPLHLIVTTQDAFSFETFKRCVTTFLSRERECDGSITGQGNWNIIEQGYQTTIITGYVFDGIKGYNVSNFVFENLTYFIRCLRQQYRCMVTLSCESPVVKLSSKLTVAITHESPIIRHLAATYMQKSMMSAVTQCEMYHVNLILHQNISPSIGTPPRLIQPPTLNDTRLVMPTLTQNKWDSISLSDGISSTPICNDPLNLNDILQSVAPNTFGTSSIQSTPSVSHPAMTRQYPSSSITHNLTNTFEQIRLDESRLNQHYLATNLSNNIETVSPTATSGIDDYQHEIRQRRAPVDHASQLGAISDTNLSNNIETVSPTATSGIDDYQHEIRQRRAPVDHASQLGAISDVTDEEEESTAWRVDQRPFYTQIRTLQHRFYSYGIRVGEEYSRITSILNIPPLISITETARERKIGTKKQWYFSLLLDGHLMLAYVWDSKKNDAKRRAYDTMVHLLNTTHEFLIKPVKNNKWKVVKATRQR</sequence>
<dbReference type="AlphaFoldDB" id="A0A815PXI2"/>
<comment type="caution">
    <text evidence="2">The sequence shown here is derived from an EMBL/GenBank/DDBJ whole genome shotgun (WGS) entry which is preliminary data.</text>
</comment>
<reference evidence="2" key="1">
    <citation type="submission" date="2021-02" db="EMBL/GenBank/DDBJ databases">
        <authorList>
            <person name="Nowell W R."/>
        </authorList>
    </citation>
    <scope>NUCLEOTIDE SEQUENCE</scope>
</reference>
<feature type="region of interest" description="Disordered" evidence="1">
    <location>
        <begin position="289"/>
        <end position="308"/>
    </location>
</feature>